<dbReference type="AlphaFoldDB" id="A0A0G2ER88"/>
<accession>A0A0G2ER88</accession>
<keyword evidence="1" id="KW-1133">Transmembrane helix</keyword>
<reference evidence="2 3" key="2">
    <citation type="submission" date="2015-05" db="EMBL/GenBank/DDBJ databases">
        <authorList>
            <person name="Morales-Cruz A."/>
            <person name="Amrine K.C."/>
            <person name="Cantu D."/>
        </authorList>
    </citation>
    <scope>NUCLEOTIDE SEQUENCE [LARGE SCALE GENOMIC DNA]</scope>
    <source>
        <strain evidence="2">UCRPC4</strain>
    </source>
</reference>
<evidence type="ECO:0000313" key="2">
    <source>
        <dbReference type="EMBL" id="KKY25302.1"/>
    </source>
</evidence>
<sequence length="307" mass="35074">METNRISIVDTAFLYTIAGAALSTLAASFLTPDVNISAEDSGQFVCPVSSEKIQNWLGQLDRDQLTTLMGLQWTFRSDHSAPFTRRFPMFAFAYIKSEEEKTDICRRALTSLKMERGAGATIDTNELVEFTSHVATLMKKCREFVNLQAGEDGVDVKVFHSAMRLLSLDKPIDIDAIYSDVFRFCLTCLTDQKASLNRPLVVHWLESDHLNMAIKELKANKPQEPISMKIRLAIIICTWCKAKYIIKNPQNQDENLDMLCSEFVKIYQEPEEAMAEERFEVLLPDLYKFLEENSVEIDYVTSQIERL</sequence>
<feature type="transmembrane region" description="Helical" evidence="1">
    <location>
        <begin position="12"/>
        <end position="30"/>
    </location>
</feature>
<comment type="caution">
    <text evidence="2">The sequence shown here is derived from an EMBL/GenBank/DDBJ whole genome shotgun (WGS) entry which is preliminary data.</text>
</comment>
<name>A0A0G2ER88_PHACM</name>
<reference evidence="2 3" key="1">
    <citation type="submission" date="2015-05" db="EMBL/GenBank/DDBJ databases">
        <title>Distinctive expansion of gene families associated with plant cell wall degradation and secondary metabolism in the genomes of grapevine trunk pathogens.</title>
        <authorList>
            <person name="Lawrence D.P."/>
            <person name="Travadon R."/>
            <person name="Rolshausen P.E."/>
            <person name="Baumgartner K."/>
        </authorList>
    </citation>
    <scope>NUCLEOTIDE SEQUENCE [LARGE SCALE GENOMIC DNA]</scope>
    <source>
        <strain evidence="2">UCRPC4</strain>
    </source>
</reference>
<organism evidence="2 3">
    <name type="scientific">Phaeomoniella chlamydospora</name>
    <name type="common">Phaeoacremonium chlamydosporum</name>
    <dbReference type="NCBI Taxonomy" id="158046"/>
    <lineage>
        <taxon>Eukaryota</taxon>
        <taxon>Fungi</taxon>
        <taxon>Dikarya</taxon>
        <taxon>Ascomycota</taxon>
        <taxon>Pezizomycotina</taxon>
        <taxon>Eurotiomycetes</taxon>
        <taxon>Chaetothyriomycetidae</taxon>
        <taxon>Phaeomoniellales</taxon>
        <taxon>Phaeomoniellaceae</taxon>
        <taxon>Phaeomoniella</taxon>
    </lineage>
</organism>
<keyword evidence="1" id="KW-0812">Transmembrane</keyword>
<evidence type="ECO:0000313" key="3">
    <source>
        <dbReference type="Proteomes" id="UP000053317"/>
    </source>
</evidence>
<protein>
    <submittedName>
        <fullName evidence="2">Uncharacterized protein</fullName>
    </submittedName>
</protein>
<proteinExistence type="predicted"/>
<gene>
    <name evidence="2" type="ORF">UCRPC4_g01941</name>
</gene>
<dbReference type="EMBL" id="LCWF01000045">
    <property type="protein sequence ID" value="KKY25302.1"/>
    <property type="molecule type" value="Genomic_DNA"/>
</dbReference>
<evidence type="ECO:0000256" key="1">
    <source>
        <dbReference type="SAM" id="Phobius"/>
    </source>
</evidence>
<keyword evidence="1" id="KW-0472">Membrane</keyword>
<keyword evidence="3" id="KW-1185">Reference proteome</keyword>
<dbReference type="Proteomes" id="UP000053317">
    <property type="component" value="Unassembled WGS sequence"/>
</dbReference>